<feature type="transmembrane region" description="Helical" evidence="1">
    <location>
        <begin position="101"/>
        <end position="118"/>
    </location>
</feature>
<proteinExistence type="predicted"/>
<name>A0A0C2MNG3_THEKT</name>
<protein>
    <submittedName>
        <fullName evidence="2">Uncharacterized protein</fullName>
    </submittedName>
</protein>
<keyword evidence="1" id="KW-0472">Membrane</keyword>
<comment type="caution">
    <text evidence="2">The sequence shown here is derived from an EMBL/GenBank/DDBJ whole genome shotgun (WGS) entry which is preliminary data.</text>
</comment>
<gene>
    <name evidence="2" type="ORF">RF11_11636</name>
</gene>
<sequence>MITSKLFTNRKLDVDLNKPSFNSFFLTTISNHNIKDISSSLISVNTLKLSAKFDHLIWSSSSGVVCLYFLDSRNIENSLWQDVLESSSRDRGNGQSFSSRRIFIIKCVIMLAIVQLLYRPIFCYSLAVGCTAYP</sequence>
<keyword evidence="1" id="KW-0812">Transmembrane</keyword>
<keyword evidence="1" id="KW-1133">Transmembrane helix</keyword>
<evidence type="ECO:0000313" key="2">
    <source>
        <dbReference type="EMBL" id="KII63151.1"/>
    </source>
</evidence>
<dbReference type="AlphaFoldDB" id="A0A0C2MNG3"/>
<dbReference type="Proteomes" id="UP000031668">
    <property type="component" value="Unassembled WGS sequence"/>
</dbReference>
<evidence type="ECO:0000313" key="3">
    <source>
        <dbReference type="Proteomes" id="UP000031668"/>
    </source>
</evidence>
<organism evidence="2 3">
    <name type="scientific">Thelohanellus kitauei</name>
    <name type="common">Myxosporean</name>
    <dbReference type="NCBI Taxonomy" id="669202"/>
    <lineage>
        <taxon>Eukaryota</taxon>
        <taxon>Metazoa</taxon>
        <taxon>Cnidaria</taxon>
        <taxon>Myxozoa</taxon>
        <taxon>Myxosporea</taxon>
        <taxon>Bivalvulida</taxon>
        <taxon>Platysporina</taxon>
        <taxon>Myxobolidae</taxon>
        <taxon>Thelohanellus</taxon>
    </lineage>
</organism>
<reference evidence="2 3" key="1">
    <citation type="journal article" date="2014" name="Genome Biol. Evol.">
        <title>The genome of the myxosporean Thelohanellus kitauei shows adaptations to nutrient acquisition within its fish host.</title>
        <authorList>
            <person name="Yang Y."/>
            <person name="Xiong J."/>
            <person name="Zhou Z."/>
            <person name="Huo F."/>
            <person name="Miao W."/>
            <person name="Ran C."/>
            <person name="Liu Y."/>
            <person name="Zhang J."/>
            <person name="Feng J."/>
            <person name="Wang M."/>
            <person name="Wang M."/>
            <person name="Wang L."/>
            <person name="Yao B."/>
        </authorList>
    </citation>
    <scope>NUCLEOTIDE SEQUENCE [LARGE SCALE GENOMIC DNA]</scope>
    <source>
        <strain evidence="2">Wuqing</strain>
    </source>
</reference>
<accession>A0A0C2MNG3</accession>
<keyword evidence="3" id="KW-1185">Reference proteome</keyword>
<evidence type="ECO:0000256" key="1">
    <source>
        <dbReference type="SAM" id="Phobius"/>
    </source>
</evidence>
<dbReference type="EMBL" id="JWZT01004769">
    <property type="protein sequence ID" value="KII63151.1"/>
    <property type="molecule type" value="Genomic_DNA"/>
</dbReference>